<reference evidence="10 11" key="1">
    <citation type="submission" date="2018-04" db="EMBL/GenBank/DDBJ databases">
        <title>Thalassorhabdus spongiae gen. nov., sp. nov., isolated from a marine sponge in South-West Iceland.</title>
        <authorList>
            <person name="Knobloch S."/>
            <person name="Daussin A."/>
            <person name="Johannsson R."/>
            <person name="Marteinsson V.T."/>
        </authorList>
    </citation>
    <scope>NUCLEOTIDE SEQUENCE [LARGE SCALE GENOMIC DNA]</scope>
    <source>
        <strain evidence="10 11">Hp12</strain>
    </source>
</reference>
<evidence type="ECO:0000256" key="2">
    <source>
        <dbReference type="ARBA" id="ARBA00022448"/>
    </source>
</evidence>
<dbReference type="Pfam" id="PF00528">
    <property type="entry name" value="BPD_transp_1"/>
    <property type="match status" value="2"/>
</dbReference>
<name>A0A2V1GXT3_9GAMM</name>
<keyword evidence="11" id="KW-1185">Reference proteome</keyword>
<feature type="transmembrane region" description="Helical" evidence="7">
    <location>
        <begin position="448"/>
        <end position="469"/>
    </location>
</feature>
<feature type="transmembrane region" description="Helical" evidence="7">
    <location>
        <begin position="361"/>
        <end position="384"/>
    </location>
</feature>
<dbReference type="SUPFAM" id="SSF161098">
    <property type="entry name" value="MetI-like"/>
    <property type="match status" value="2"/>
</dbReference>
<keyword evidence="6 7" id="KW-0472">Membrane</keyword>
<evidence type="ECO:0000313" key="10">
    <source>
        <dbReference type="EMBL" id="PVZ66322.1"/>
    </source>
</evidence>
<dbReference type="GO" id="GO:0005886">
    <property type="term" value="C:plasma membrane"/>
    <property type="evidence" value="ECO:0007669"/>
    <property type="project" value="UniProtKB-SubCell"/>
</dbReference>
<feature type="transmembrane region" description="Helical" evidence="7">
    <location>
        <begin position="226"/>
        <end position="255"/>
    </location>
</feature>
<feature type="transmembrane region" description="Helical" evidence="7">
    <location>
        <begin position="502"/>
        <end position="521"/>
    </location>
</feature>
<feature type="transmembrane region" description="Helical" evidence="7">
    <location>
        <begin position="390"/>
        <end position="409"/>
    </location>
</feature>
<dbReference type="RefSeq" id="WP_116688242.1">
    <property type="nucleotide sequence ID" value="NZ_CAWNYD010000008.1"/>
</dbReference>
<evidence type="ECO:0000256" key="6">
    <source>
        <dbReference type="ARBA" id="ARBA00023136"/>
    </source>
</evidence>
<dbReference type="FunFam" id="1.10.3720.10:FF:000088">
    <property type="entry name" value="Iron(III) ABC transporter, permease protein"/>
    <property type="match status" value="1"/>
</dbReference>
<evidence type="ECO:0000256" key="3">
    <source>
        <dbReference type="ARBA" id="ARBA00022475"/>
    </source>
</evidence>
<evidence type="ECO:0000256" key="7">
    <source>
        <dbReference type="RuleBase" id="RU363032"/>
    </source>
</evidence>
<dbReference type="GO" id="GO:0055085">
    <property type="term" value="P:transmembrane transport"/>
    <property type="evidence" value="ECO:0007669"/>
    <property type="project" value="InterPro"/>
</dbReference>
<evidence type="ECO:0000259" key="9">
    <source>
        <dbReference type="PROSITE" id="PS50928"/>
    </source>
</evidence>
<comment type="similarity">
    <text evidence="7">Belongs to the binding-protein-dependent transport system permease family.</text>
</comment>
<dbReference type="InterPro" id="IPR000515">
    <property type="entry name" value="MetI-like"/>
</dbReference>
<dbReference type="CDD" id="cd06261">
    <property type="entry name" value="TM_PBP2"/>
    <property type="match status" value="2"/>
</dbReference>
<comment type="caution">
    <text evidence="10">The sequence shown here is derived from an EMBL/GenBank/DDBJ whole genome shotgun (WGS) entry which is preliminary data.</text>
</comment>
<keyword evidence="3" id="KW-1003">Cell membrane</keyword>
<dbReference type="Proteomes" id="UP000244906">
    <property type="component" value="Unassembled WGS sequence"/>
</dbReference>
<dbReference type="OrthoDB" id="9790211at2"/>
<accession>A0A2V1GXT3</accession>
<protein>
    <submittedName>
        <fullName evidence="10">ABC transporter permease</fullName>
    </submittedName>
</protein>
<feature type="region of interest" description="Disordered" evidence="8">
    <location>
        <begin position="529"/>
        <end position="552"/>
    </location>
</feature>
<evidence type="ECO:0000256" key="5">
    <source>
        <dbReference type="ARBA" id="ARBA00022989"/>
    </source>
</evidence>
<dbReference type="AlphaFoldDB" id="A0A2V1GXT3"/>
<dbReference type="PROSITE" id="PS50928">
    <property type="entry name" value="ABC_TM1"/>
    <property type="match status" value="2"/>
</dbReference>
<feature type="domain" description="ABC transmembrane type-1" evidence="9">
    <location>
        <begin position="326"/>
        <end position="520"/>
    </location>
</feature>
<keyword evidence="4 7" id="KW-0812">Transmembrane</keyword>
<dbReference type="EMBL" id="QDDL01000008">
    <property type="protein sequence ID" value="PVZ66322.1"/>
    <property type="molecule type" value="Genomic_DNA"/>
</dbReference>
<evidence type="ECO:0000256" key="8">
    <source>
        <dbReference type="SAM" id="MobiDB-lite"/>
    </source>
</evidence>
<evidence type="ECO:0000256" key="1">
    <source>
        <dbReference type="ARBA" id="ARBA00004651"/>
    </source>
</evidence>
<organism evidence="10 11">
    <name type="scientific">Pelagibaculum spongiae</name>
    <dbReference type="NCBI Taxonomy" id="2080658"/>
    <lineage>
        <taxon>Bacteria</taxon>
        <taxon>Pseudomonadati</taxon>
        <taxon>Pseudomonadota</taxon>
        <taxon>Gammaproteobacteria</taxon>
        <taxon>Oceanospirillales</taxon>
        <taxon>Pelagibaculum</taxon>
    </lineage>
</organism>
<feature type="transmembrane region" description="Helical" evidence="7">
    <location>
        <begin position="12"/>
        <end position="36"/>
    </location>
</feature>
<feature type="transmembrane region" description="Helical" evidence="7">
    <location>
        <begin position="283"/>
        <end position="309"/>
    </location>
</feature>
<feature type="transmembrane region" description="Helical" evidence="7">
    <location>
        <begin position="59"/>
        <end position="81"/>
    </location>
</feature>
<keyword evidence="5 7" id="KW-1133">Transmembrane helix</keyword>
<feature type="transmembrane region" description="Helical" evidence="7">
    <location>
        <begin position="93"/>
        <end position="113"/>
    </location>
</feature>
<comment type="subcellular location">
    <subcellularLocation>
        <location evidence="1 7">Cell membrane</location>
        <topology evidence="1 7">Multi-pass membrane protein</topology>
    </subcellularLocation>
</comment>
<feature type="compositionally biased region" description="Low complexity" evidence="8">
    <location>
        <begin position="529"/>
        <end position="540"/>
    </location>
</feature>
<keyword evidence="2 7" id="KW-0813">Transport</keyword>
<proteinExistence type="inferred from homology"/>
<evidence type="ECO:0000313" key="11">
    <source>
        <dbReference type="Proteomes" id="UP000244906"/>
    </source>
</evidence>
<feature type="transmembrane region" description="Helical" evidence="7">
    <location>
        <begin position="143"/>
        <end position="163"/>
    </location>
</feature>
<sequence length="552" mass="59600">MNYAAASVVRRPPVFASILLALLVAAPLLFLAFSWFDPQPEIWAHLAENLLGELISNTLLLLIGVAISVLVLGVGLAWLVVFYDFPGKKYLDWGLMLPLAIPAYVLGFVILGLTDYSSPLQTFANQMAGHFVQLPDFRNLPGVVLVMSLVLYPYVYMLARSAFLKQGAAPLEAAQMLGMSRNKAIFKIAIPMARPAIVAGTSLALMETLADFGTVAVFNFDTFTTAIYKAWFGLFSLSAAAQLATLLILVVFLTLSGERLLRGKADFRQQGRPVIPVKLSGKYAFLASASACLVLLLAFILPVIQLLVWGWSNIEQQLDSSYWSLLRNTISLGVMSAIVCLLAGLTLAFAGRNNAWQQQLITRIAALGYALPGSVLAVGVMLSFTQLDNWIGKSLLTGSLLALLAGYLVRFLAVAHGPLEAGLASIRPSIPEAARSLGATSSERMRQIWLPLLKPGLFTAMLLVVVDVMKEMPATLLLRPFGYDTLAVRIYELTSEGEWEMAALPAITLILVGLLPVIILVRKSAKAAQQSSSPLPSTAAEQTDPQGLPQAI</sequence>
<dbReference type="PANTHER" id="PTHR30183">
    <property type="entry name" value="MOLYBDENUM TRANSPORT SYSTEM PERMEASE PROTEIN MODB"/>
    <property type="match status" value="1"/>
</dbReference>
<dbReference type="InterPro" id="IPR035906">
    <property type="entry name" value="MetI-like_sf"/>
</dbReference>
<evidence type="ECO:0000256" key="4">
    <source>
        <dbReference type="ARBA" id="ARBA00022692"/>
    </source>
</evidence>
<feature type="domain" description="ABC transmembrane type-1" evidence="9">
    <location>
        <begin position="55"/>
        <end position="256"/>
    </location>
</feature>
<dbReference type="Gene3D" id="1.10.3720.10">
    <property type="entry name" value="MetI-like"/>
    <property type="match status" value="2"/>
</dbReference>
<feature type="transmembrane region" description="Helical" evidence="7">
    <location>
        <begin position="329"/>
        <end position="349"/>
    </location>
</feature>
<gene>
    <name evidence="10" type="ORF">DC094_16615</name>
</gene>
<dbReference type="PANTHER" id="PTHR30183:SF2">
    <property type="entry name" value="IRON UTILIZATION PROTEIN"/>
    <property type="match status" value="1"/>
</dbReference>